<dbReference type="STRING" id="52441.SAMN05216302_10273"/>
<gene>
    <name evidence="1" type="ORF">SAMN05216302_10273</name>
</gene>
<sequence length="237" mass="27036">MDFPNAQLPQLTPLKNSFVADEIENDLRNMFIDLFEMMLAEQAFDVNVLGMAHLGSLDLIRRMVNTDGLALLDVEHEEAATRYLYRAWKSRNKNGRGFHFLETYLQLLFPNSHYVEQMAQSKTHPYPTKLSSLSIANETKYPTSRVRVSIESADVTWDDIDKMEPILRSIVPARLVLYFAKLTRWRQKNYIGAVFISGSYSTVYPAASQPVVWKKANYVGAALVSITSSTIYPKSNE</sequence>
<dbReference type="Proteomes" id="UP000199533">
    <property type="component" value="Unassembled WGS sequence"/>
</dbReference>
<accession>A0A1I4EA62</accession>
<dbReference type="EMBL" id="FOSP01000027">
    <property type="protein sequence ID" value="SFL02704.1"/>
    <property type="molecule type" value="Genomic_DNA"/>
</dbReference>
<keyword evidence="2" id="KW-1185">Reference proteome</keyword>
<dbReference type="OrthoDB" id="9135928at2"/>
<reference evidence="2" key="1">
    <citation type="submission" date="2016-10" db="EMBL/GenBank/DDBJ databases">
        <authorList>
            <person name="Varghese N."/>
            <person name="Submissions S."/>
        </authorList>
    </citation>
    <scope>NUCLEOTIDE SEQUENCE [LARGE SCALE GENOMIC DNA]</scope>
    <source>
        <strain evidence="2">Nm69</strain>
    </source>
</reference>
<proteinExistence type="predicted"/>
<organism evidence="1 2">
    <name type="scientific">Nitrosomonas aestuarii</name>
    <dbReference type="NCBI Taxonomy" id="52441"/>
    <lineage>
        <taxon>Bacteria</taxon>
        <taxon>Pseudomonadati</taxon>
        <taxon>Pseudomonadota</taxon>
        <taxon>Betaproteobacteria</taxon>
        <taxon>Nitrosomonadales</taxon>
        <taxon>Nitrosomonadaceae</taxon>
        <taxon>Nitrosomonas</taxon>
    </lineage>
</organism>
<evidence type="ECO:0000313" key="2">
    <source>
        <dbReference type="Proteomes" id="UP000199533"/>
    </source>
</evidence>
<name>A0A1I4EA62_9PROT</name>
<dbReference type="AlphaFoldDB" id="A0A1I4EA62"/>
<protein>
    <submittedName>
        <fullName evidence="1">Uncharacterized protein</fullName>
    </submittedName>
</protein>
<dbReference type="RefSeq" id="WP_090701518.1">
    <property type="nucleotide sequence ID" value="NZ_FOSP01000027.1"/>
</dbReference>
<evidence type="ECO:0000313" key="1">
    <source>
        <dbReference type="EMBL" id="SFL02704.1"/>
    </source>
</evidence>